<dbReference type="EMBL" id="JABXBU010000012">
    <property type="protein sequence ID" value="KAF8789406.1"/>
    <property type="molecule type" value="Genomic_DNA"/>
</dbReference>
<sequence length="105" mass="11484">MDPGWISFLLSGLHLLIHVRLGVLYSGARVAGEAVTKPPCVQEVAANRNSKSHHTDMLLDPWRPSVMMLSANNLVRGFGDRGCACTGTSISKRIVRVQKPDLVVY</sequence>
<keyword evidence="1" id="KW-0732">Signal</keyword>
<feature type="chain" id="PRO_5035841533" description="Secreted protein" evidence="1">
    <location>
        <begin position="23"/>
        <end position="105"/>
    </location>
</feature>
<evidence type="ECO:0008006" key="4">
    <source>
        <dbReference type="Google" id="ProtNLM"/>
    </source>
</evidence>
<proteinExistence type="predicted"/>
<reference evidence="2" key="2">
    <citation type="submission" date="2020-06" db="EMBL/GenBank/DDBJ databases">
        <authorList>
            <person name="Sheffer M."/>
        </authorList>
    </citation>
    <scope>NUCLEOTIDE SEQUENCE</scope>
</reference>
<gene>
    <name evidence="2" type="ORF">HNY73_007345</name>
</gene>
<dbReference type="AlphaFoldDB" id="A0A8T0FE74"/>
<reference evidence="2" key="1">
    <citation type="journal article" date="2020" name="bioRxiv">
        <title>Chromosome-level reference genome of the European wasp spider Argiope bruennichi: a resource for studies on range expansion and evolutionary adaptation.</title>
        <authorList>
            <person name="Sheffer M.M."/>
            <person name="Hoppe A."/>
            <person name="Krehenwinkel H."/>
            <person name="Uhl G."/>
            <person name="Kuss A.W."/>
            <person name="Jensen L."/>
            <person name="Jensen C."/>
            <person name="Gillespie R.G."/>
            <person name="Hoff K.J."/>
            <person name="Prost S."/>
        </authorList>
    </citation>
    <scope>NUCLEOTIDE SEQUENCE</scope>
</reference>
<feature type="signal peptide" evidence="1">
    <location>
        <begin position="1"/>
        <end position="22"/>
    </location>
</feature>
<organism evidence="2 3">
    <name type="scientific">Argiope bruennichi</name>
    <name type="common">Wasp spider</name>
    <name type="synonym">Aranea bruennichi</name>
    <dbReference type="NCBI Taxonomy" id="94029"/>
    <lineage>
        <taxon>Eukaryota</taxon>
        <taxon>Metazoa</taxon>
        <taxon>Ecdysozoa</taxon>
        <taxon>Arthropoda</taxon>
        <taxon>Chelicerata</taxon>
        <taxon>Arachnida</taxon>
        <taxon>Araneae</taxon>
        <taxon>Araneomorphae</taxon>
        <taxon>Entelegynae</taxon>
        <taxon>Araneoidea</taxon>
        <taxon>Araneidae</taxon>
        <taxon>Argiope</taxon>
    </lineage>
</organism>
<comment type="caution">
    <text evidence="2">The sequence shown here is derived from an EMBL/GenBank/DDBJ whole genome shotgun (WGS) entry which is preliminary data.</text>
</comment>
<evidence type="ECO:0000313" key="3">
    <source>
        <dbReference type="Proteomes" id="UP000807504"/>
    </source>
</evidence>
<name>A0A8T0FE74_ARGBR</name>
<evidence type="ECO:0000313" key="2">
    <source>
        <dbReference type="EMBL" id="KAF8789406.1"/>
    </source>
</evidence>
<keyword evidence="3" id="KW-1185">Reference proteome</keyword>
<dbReference type="Proteomes" id="UP000807504">
    <property type="component" value="Unassembled WGS sequence"/>
</dbReference>
<protein>
    <recommendedName>
        <fullName evidence="4">Secreted protein</fullName>
    </recommendedName>
</protein>
<accession>A0A8T0FE74</accession>
<evidence type="ECO:0000256" key="1">
    <source>
        <dbReference type="SAM" id="SignalP"/>
    </source>
</evidence>